<dbReference type="PANTHER" id="PTHR47829:SF1">
    <property type="entry name" value="HAD FAMILY PHOSPHATASE"/>
    <property type="match status" value="1"/>
</dbReference>
<dbReference type="InterPro" id="IPR002575">
    <property type="entry name" value="Aminoglycoside_PTrfase"/>
</dbReference>
<dbReference type="InterPro" id="IPR011009">
    <property type="entry name" value="Kinase-like_dom_sf"/>
</dbReference>
<dbReference type="Gene3D" id="3.90.1200.10">
    <property type="match status" value="1"/>
</dbReference>
<dbReference type="AlphaFoldDB" id="A0A5S4HBG6"/>
<feature type="domain" description="Aminoglycoside phosphotransferase" evidence="1">
    <location>
        <begin position="55"/>
        <end position="293"/>
    </location>
</feature>
<reference evidence="2 3" key="1">
    <citation type="submission" date="2019-05" db="EMBL/GenBank/DDBJ databases">
        <title>Draft genome sequence of Actinomadura geliboluensis A8036.</title>
        <authorList>
            <person name="Saricaoglu S."/>
            <person name="Isik K."/>
        </authorList>
    </citation>
    <scope>NUCLEOTIDE SEQUENCE [LARGE SCALE GENOMIC DNA]</scope>
    <source>
        <strain evidence="2 3">A8036</strain>
    </source>
</reference>
<keyword evidence="3" id="KW-1185">Reference proteome</keyword>
<evidence type="ECO:0000313" key="2">
    <source>
        <dbReference type="EMBL" id="TMR42074.1"/>
    </source>
</evidence>
<dbReference type="Proteomes" id="UP000305238">
    <property type="component" value="Unassembled WGS sequence"/>
</dbReference>
<dbReference type="CDD" id="cd05154">
    <property type="entry name" value="ACAD10_11_N-like"/>
    <property type="match status" value="1"/>
</dbReference>
<sequence length="366" mass="39429">MVTSERATEPAAQAGAVAQAGSVAQAGLDELVRPDRLGAALARATGDAAWTELTATLLAGGKSNLTFLLTSPAGELVMRRPPSGELLPSAHDMAREARVQRALASSPVPVARVVLDDDGAVIGSPFYVMERVQGHVIRDRMPDGYADGPGQRAELAFALVDVLAALHRIDPRSVGLDGFGRPDGFLDRQVRRWTDQWRRSRTAAVAPVEELGRRVAEAVPASRGASIVHGDFKLDNCVMDPHDPGRMRALLDWEMSTLGDPLTDLALLLFYWQEPGEPGLRLTPAVTALPGFPSRAEIAARYCRRTGVEMADLPFYEALAHFKCAVITQGVAARQRAGAMAGQEFGDLDDEVRAIAERGLRRLDAR</sequence>
<evidence type="ECO:0000259" key="1">
    <source>
        <dbReference type="Pfam" id="PF01636"/>
    </source>
</evidence>
<dbReference type="GO" id="GO:0016740">
    <property type="term" value="F:transferase activity"/>
    <property type="evidence" value="ECO:0007669"/>
    <property type="project" value="UniProtKB-KW"/>
</dbReference>
<dbReference type="InterPro" id="IPR041726">
    <property type="entry name" value="ACAD10_11_N"/>
</dbReference>
<dbReference type="SUPFAM" id="SSF56112">
    <property type="entry name" value="Protein kinase-like (PK-like)"/>
    <property type="match status" value="1"/>
</dbReference>
<comment type="caution">
    <text evidence="2">The sequence shown here is derived from an EMBL/GenBank/DDBJ whole genome shotgun (WGS) entry which is preliminary data.</text>
</comment>
<organism evidence="2 3">
    <name type="scientific">Actinomadura geliboluensis</name>
    <dbReference type="NCBI Taxonomy" id="882440"/>
    <lineage>
        <taxon>Bacteria</taxon>
        <taxon>Bacillati</taxon>
        <taxon>Actinomycetota</taxon>
        <taxon>Actinomycetes</taxon>
        <taxon>Streptosporangiales</taxon>
        <taxon>Thermomonosporaceae</taxon>
        <taxon>Actinomadura</taxon>
    </lineage>
</organism>
<keyword evidence="2" id="KW-0808">Transferase</keyword>
<dbReference type="PANTHER" id="PTHR47829">
    <property type="entry name" value="HYDROLASE, PUTATIVE (AFU_ORTHOLOGUE AFUA_1G12880)-RELATED"/>
    <property type="match status" value="1"/>
</dbReference>
<dbReference type="Pfam" id="PF01636">
    <property type="entry name" value="APH"/>
    <property type="match status" value="1"/>
</dbReference>
<dbReference type="EMBL" id="VCKZ01000007">
    <property type="protein sequence ID" value="TMR42074.1"/>
    <property type="molecule type" value="Genomic_DNA"/>
</dbReference>
<dbReference type="RefSeq" id="WP_138633285.1">
    <property type="nucleotide sequence ID" value="NZ_VCKZ01000007.1"/>
</dbReference>
<proteinExistence type="predicted"/>
<protein>
    <submittedName>
        <fullName evidence="2">Phosphotransferase family protein</fullName>
    </submittedName>
</protein>
<gene>
    <name evidence="2" type="ORF">ETD96_02425</name>
</gene>
<name>A0A5S4HBG6_9ACTN</name>
<dbReference type="Gene3D" id="3.30.200.20">
    <property type="entry name" value="Phosphorylase Kinase, domain 1"/>
    <property type="match status" value="1"/>
</dbReference>
<accession>A0A5S4HBG6</accession>
<evidence type="ECO:0000313" key="3">
    <source>
        <dbReference type="Proteomes" id="UP000305238"/>
    </source>
</evidence>
<dbReference type="InterPro" id="IPR052898">
    <property type="entry name" value="ACAD10-like"/>
</dbReference>
<dbReference type="OrthoDB" id="3806873at2"/>